<dbReference type="EMBL" id="CP136895">
    <property type="protein sequence ID" value="WOL09877.1"/>
    <property type="molecule type" value="Genomic_DNA"/>
</dbReference>
<proteinExistence type="predicted"/>
<gene>
    <name evidence="3" type="ORF">Cni_G18630</name>
</gene>
<dbReference type="PANTHER" id="PTHR36040">
    <property type="entry name" value="OS04G0188500 PROTEIN"/>
    <property type="match status" value="1"/>
</dbReference>
<feature type="region of interest" description="Disordered" evidence="1">
    <location>
        <begin position="42"/>
        <end position="81"/>
    </location>
</feature>
<evidence type="ECO:0000256" key="1">
    <source>
        <dbReference type="SAM" id="MobiDB-lite"/>
    </source>
</evidence>
<feature type="compositionally biased region" description="Polar residues" evidence="1">
    <location>
        <begin position="59"/>
        <end position="68"/>
    </location>
</feature>
<dbReference type="Proteomes" id="UP001327560">
    <property type="component" value="Chromosome 6"/>
</dbReference>
<sequence length="81" mass="8860">MKLVVFVVVGVLLVNSCLVMPRKVLVEEMHADAGGEAQQAVENYSDANPNNHHYIPRDQYNNYVNTPGNLPGNGPDVGRRG</sequence>
<evidence type="ECO:0008006" key="5">
    <source>
        <dbReference type="Google" id="ProtNLM"/>
    </source>
</evidence>
<keyword evidence="4" id="KW-1185">Reference proteome</keyword>
<accession>A0AAQ3KLG2</accession>
<name>A0AAQ3KLG2_9LILI</name>
<protein>
    <recommendedName>
        <fullName evidence="5">Secreted protein</fullName>
    </recommendedName>
</protein>
<feature type="signal peptide" evidence="2">
    <location>
        <begin position="1"/>
        <end position="16"/>
    </location>
</feature>
<evidence type="ECO:0000313" key="3">
    <source>
        <dbReference type="EMBL" id="WOL09877.1"/>
    </source>
</evidence>
<evidence type="ECO:0000256" key="2">
    <source>
        <dbReference type="SAM" id="SignalP"/>
    </source>
</evidence>
<feature type="compositionally biased region" description="Polar residues" evidence="1">
    <location>
        <begin position="42"/>
        <end position="51"/>
    </location>
</feature>
<keyword evidence="2" id="KW-0732">Signal</keyword>
<reference evidence="3 4" key="1">
    <citation type="submission" date="2023-10" db="EMBL/GenBank/DDBJ databases">
        <title>Chromosome-scale genome assembly provides insights into flower coloration mechanisms of Canna indica.</title>
        <authorList>
            <person name="Li C."/>
        </authorList>
    </citation>
    <scope>NUCLEOTIDE SEQUENCE [LARGE SCALE GENOMIC DNA]</scope>
    <source>
        <tissue evidence="3">Flower</tissue>
    </source>
</reference>
<dbReference type="PANTHER" id="PTHR36040:SF3">
    <property type="entry name" value="OS04G0188500 PROTEIN"/>
    <property type="match status" value="1"/>
</dbReference>
<evidence type="ECO:0000313" key="4">
    <source>
        <dbReference type="Proteomes" id="UP001327560"/>
    </source>
</evidence>
<feature type="chain" id="PRO_5042838112" description="Secreted protein" evidence="2">
    <location>
        <begin position="17"/>
        <end position="81"/>
    </location>
</feature>
<organism evidence="3 4">
    <name type="scientific">Canna indica</name>
    <name type="common">Indian-shot</name>
    <dbReference type="NCBI Taxonomy" id="4628"/>
    <lineage>
        <taxon>Eukaryota</taxon>
        <taxon>Viridiplantae</taxon>
        <taxon>Streptophyta</taxon>
        <taxon>Embryophyta</taxon>
        <taxon>Tracheophyta</taxon>
        <taxon>Spermatophyta</taxon>
        <taxon>Magnoliopsida</taxon>
        <taxon>Liliopsida</taxon>
        <taxon>Zingiberales</taxon>
        <taxon>Cannaceae</taxon>
        <taxon>Canna</taxon>
    </lineage>
</organism>
<dbReference type="AlphaFoldDB" id="A0AAQ3KLG2"/>